<feature type="compositionally biased region" description="Low complexity" evidence="2">
    <location>
        <begin position="666"/>
        <end position="682"/>
    </location>
</feature>
<dbReference type="EMBL" id="LATX01002353">
    <property type="protein sequence ID" value="KTB31046.1"/>
    <property type="molecule type" value="Genomic_DNA"/>
</dbReference>
<dbReference type="SUPFAM" id="SSF52047">
    <property type="entry name" value="RNI-like"/>
    <property type="match status" value="1"/>
</dbReference>
<dbReference type="Gene3D" id="3.80.10.10">
    <property type="entry name" value="Ribonuclease Inhibitor"/>
    <property type="match status" value="1"/>
</dbReference>
<feature type="region of interest" description="Disordered" evidence="2">
    <location>
        <begin position="657"/>
        <end position="682"/>
    </location>
</feature>
<evidence type="ECO:0000313" key="3">
    <source>
        <dbReference type="EMBL" id="KTB31046.1"/>
    </source>
</evidence>
<comment type="caution">
    <text evidence="3">The sequence shown here is derived from an EMBL/GenBank/DDBJ whole genome shotgun (WGS) entry which is preliminary data.</text>
</comment>
<evidence type="ECO:0000313" key="4">
    <source>
        <dbReference type="Proteomes" id="UP000054988"/>
    </source>
</evidence>
<dbReference type="Gene3D" id="1.20.1280.50">
    <property type="match status" value="1"/>
</dbReference>
<dbReference type="AlphaFoldDB" id="A0A0W0F413"/>
<dbReference type="PANTHER" id="PTHR38926">
    <property type="entry name" value="F-BOX DOMAIN CONTAINING PROTEIN, EXPRESSED"/>
    <property type="match status" value="1"/>
</dbReference>
<dbReference type="PANTHER" id="PTHR38926:SF72">
    <property type="entry name" value="IM:7136021-RELATED"/>
    <property type="match status" value="1"/>
</dbReference>
<dbReference type="Proteomes" id="UP000054988">
    <property type="component" value="Unassembled WGS sequence"/>
</dbReference>
<gene>
    <name evidence="3" type="ORF">WG66_16409</name>
</gene>
<name>A0A0W0F413_MONRR</name>
<keyword evidence="1" id="KW-0175">Coiled coil</keyword>
<accession>A0A0W0F413</accession>
<reference evidence="3 4" key="1">
    <citation type="submission" date="2015-12" db="EMBL/GenBank/DDBJ databases">
        <title>Draft genome sequence of Moniliophthora roreri, the causal agent of frosty pod rot of cacao.</title>
        <authorList>
            <person name="Aime M.C."/>
            <person name="Diaz-Valderrama J.R."/>
            <person name="Kijpornyongpan T."/>
            <person name="Phillips-Mora W."/>
        </authorList>
    </citation>
    <scope>NUCLEOTIDE SEQUENCE [LARGE SCALE GENOMIC DNA]</scope>
    <source>
        <strain evidence="3 4">MCA 2952</strain>
    </source>
</reference>
<organism evidence="3 4">
    <name type="scientific">Moniliophthora roreri</name>
    <name type="common">Frosty pod rot fungus</name>
    <name type="synonym">Monilia roreri</name>
    <dbReference type="NCBI Taxonomy" id="221103"/>
    <lineage>
        <taxon>Eukaryota</taxon>
        <taxon>Fungi</taxon>
        <taxon>Dikarya</taxon>
        <taxon>Basidiomycota</taxon>
        <taxon>Agaricomycotina</taxon>
        <taxon>Agaricomycetes</taxon>
        <taxon>Agaricomycetidae</taxon>
        <taxon>Agaricales</taxon>
        <taxon>Marasmiineae</taxon>
        <taxon>Marasmiaceae</taxon>
        <taxon>Moniliophthora</taxon>
    </lineage>
</organism>
<evidence type="ECO:0000256" key="2">
    <source>
        <dbReference type="SAM" id="MobiDB-lite"/>
    </source>
</evidence>
<dbReference type="InterPro" id="IPR032675">
    <property type="entry name" value="LRR_dom_sf"/>
</dbReference>
<protein>
    <submittedName>
        <fullName evidence="3">Uncharacterized protein</fullName>
    </submittedName>
</protein>
<feature type="coiled-coil region" evidence="1">
    <location>
        <begin position="140"/>
        <end position="174"/>
    </location>
</feature>
<sequence length="682" mass="77446">MTAARTTVPRENPAHMRKLSSFERQERHAFFHNTTFMTSLVYSEHDLIINVPSTFVLVAAGPELERARLLKYHTLVMIDKGFRMNHPQVFSRVILCDQCNHEFVVDRVDDIGMNSSFSYTPSESATAVIRARVQVEERMLNRCIQEIKRLYQAIEILEKERAELEIRLSRRRSSLSAIRKLPVELWTNIFTEVCQSEENALSVTHRKIIMPPVVLSQVCSRWREIIGNLPQLWTSISVDLFDLRWDVRDLITLFVEKSQMHPLKIQIHYCDPFASHVYPPEVTETGRMALHTLMAHAERCIEFQCELSGEQFSALSSSSLVFSFPQLRTFECHSDMPSSWESDWFFEALSETAPNLEVIKVWTAPDLDVIPYSQLTMLSIDRQPGAERLFELLRSCKSLQSLTIEEFETDSLEEEIMIFAPVVLPILQRLSVGLGPYFPHLTLGPLASTLSLPSLESLEIKSRPHPDDNDEWPPSLLTMLQSASSTLKELSFRNHITLSGDSFPLNGIFESCPNLVRLSFWAVNEDVGSTFIPDLFTILTIPSNAYSPAAIVAPRLTHLEIEFREGRALLEHEAGIILSMAESRTNTHLLSLAVGSESNIAALQNVKIIYDRVYGFGGAQYDRNPFERAHLKGRLDTLKNEGVHLSVLCSLTHPKSPIPSPTGYESPQSPYYSTPTSSDYFD</sequence>
<evidence type="ECO:0000256" key="1">
    <source>
        <dbReference type="SAM" id="Coils"/>
    </source>
</evidence>
<proteinExistence type="predicted"/>